<dbReference type="GO" id="GO:0005737">
    <property type="term" value="C:cytoplasm"/>
    <property type="evidence" value="ECO:0007669"/>
    <property type="project" value="TreeGrafter"/>
</dbReference>
<evidence type="ECO:0000313" key="10">
    <source>
        <dbReference type="Proteomes" id="UP000295066"/>
    </source>
</evidence>
<dbReference type="InterPro" id="IPR004143">
    <property type="entry name" value="BPL_LPL_catalytic"/>
</dbReference>
<comment type="catalytic activity">
    <reaction evidence="7">
        <text>L-lysyl-[lipoyl-carrier protein] + (R)-lipoate + ATP = N(6)-[(R)-lipoyl]-L-lysyl-[lipoyl-carrier protein] + AMP + diphosphate + H(+)</text>
        <dbReference type="Rhea" id="RHEA:49288"/>
        <dbReference type="Rhea" id="RHEA-COMP:10500"/>
        <dbReference type="Rhea" id="RHEA-COMP:10502"/>
        <dbReference type="ChEBI" id="CHEBI:15378"/>
        <dbReference type="ChEBI" id="CHEBI:29969"/>
        <dbReference type="ChEBI" id="CHEBI:30616"/>
        <dbReference type="ChEBI" id="CHEBI:33019"/>
        <dbReference type="ChEBI" id="CHEBI:83088"/>
        <dbReference type="ChEBI" id="CHEBI:83099"/>
        <dbReference type="ChEBI" id="CHEBI:456215"/>
        <dbReference type="EC" id="6.3.1.20"/>
    </reaction>
</comment>
<dbReference type="SUPFAM" id="SSF82649">
    <property type="entry name" value="SufE/NifU"/>
    <property type="match status" value="1"/>
</dbReference>
<evidence type="ECO:0000259" key="8">
    <source>
        <dbReference type="PROSITE" id="PS51733"/>
    </source>
</evidence>
<dbReference type="InterPro" id="IPR045864">
    <property type="entry name" value="aa-tRNA-synth_II/BPL/LPL"/>
</dbReference>
<comment type="pathway">
    <text evidence="1">Protein modification; protein lipoylation via exogenous pathway; protein N(6)-(lipoyl)lysine from lipoate: step 2/2.</text>
</comment>
<dbReference type="GO" id="GO:0005524">
    <property type="term" value="F:ATP binding"/>
    <property type="evidence" value="ECO:0007669"/>
    <property type="project" value="UniProtKB-KW"/>
</dbReference>
<dbReference type="PANTHER" id="PTHR12561">
    <property type="entry name" value="LIPOATE-PROTEIN LIGASE"/>
    <property type="match status" value="1"/>
</dbReference>
<dbReference type="AlphaFoldDB" id="A0A4R8MLJ7"/>
<dbReference type="CDD" id="cd16443">
    <property type="entry name" value="LplA"/>
    <property type="match status" value="1"/>
</dbReference>
<dbReference type="SUPFAM" id="SSF55681">
    <property type="entry name" value="Class II aaRS and biotin synthetases"/>
    <property type="match status" value="1"/>
</dbReference>
<dbReference type="GO" id="GO:0016979">
    <property type="term" value="F:lipoate-protein ligase activity"/>
    <property type="evidence" value="ECO:0007669"/>
    <property type="project" value="UniProtKB-EC"/>
</dbReference>
<dbReference type="EMBL" id="SORI01000001">
    <property type="protein sequence ID" value="TDY64956.1"/>
    <property type="molecule type" value="Genomic_DNA"/>
</dbReference>
<keyword evidence="10" id="KW-1185">Reference proteome</keyword>
<organism evidence="9 10">
    <name type="scientific">Aminivibrio pyruvatiphilus</name>
    <dbReference type="NCBI Taxonomy" id="1005740"/>
    <lineage>
        <taxon>Bacteria</taxon>
        <taxon>Thermotogati</taxon>
        <taxon>Synergistota</taxon>
        <taxon>Synergistia</taxon>
        <taxon>Synergistales</taxon>
        <taxon>Aminobacteriaceae</taxon>
        <taxon>Aminivibrio</taxon>
    </lineage>
</organism>
<feature type="domain" description="BPL/LPL catalytic" evidence="8">
    <location>
        <begin position="27"/>
        <end position="214"/>
    </location>
</feature>
<evidence type="ECO:0000256" key="7">
    <source>
        <dbReference type="ARBA" id="ARBA00048037"/>
    </source>
</evidence>
<dbReference type="Pfam" id="PF10437">
    <property type="entry name" value="Lip_prot_lig_C"/>
    <property type="match status" value="1"/>
</dbReference>
<proteinExistence type="predicted"/>
<dbReference type="UniPathway" id="UPA00537">
    <property type="reaction ID" value="UER00594"/>
</dbReference>
<dbReference type="PROSITE" id="PS51733">
    <property type="entry name" value="BPL_LPL_CATALYTIC"/>
    <property type="match status" value="1"/>
</dbReference>
<dbReference type="NCBIfam" id="TIGR00545">
    <property type="entry name" value="lipoyltrans"/>
    <property type="match status" value="1"/>
</dbReference>
<evidence type="ECO:0000256" key="6">
    <source>
        <dbReference type="ARBA" id="ARBA00022840"/>
    </source>
</evidence>
<reference evidence="9 10" key="1">
    <citation type="submission" date="2019-03" db="EMBL/GenBank/DDBJ databases">
        <title>Genomic Encyclopedia of Type Strains, Phase IV (KMG-IV): sequencing the most valuable type-strain genomes for metagenomic binning, comparative biology and taxonomic classification.</title>
        <authorList>
            <person name="Goeker M."/>
        </authorList>
    </citation>
    <scope>NUCLEOTIDE SEQUENCE [LARGE SCALE GENOMIC DNA]</scope>
    <source>
        <strain evidence="9 10">DSM 25964</strain>
    </source>
</reference>
<evidence type="ECO:0000256" key="5">
    <source>
        <dbReference type="ARBA" id="ARBA00022741"/>
    </source>
</evidence>
<comment type="pathway">
    <text evidence="2">Protein modification; protein lipoylation via exogenous pathway; protein N(6)-(lipoyl)lysine from lipoate: step 1/2.</text>
</comment>
<accession>A0A4R8MLJ7</accession>
<dbReference type="InterPro" id="IPR004562">
    <property type="entry name" value="LipoylTrfase_LipoateP_Ligase"/>
</dbReference>
<sequence length="326" mass="37097">MYYIEGQSHDPAFNLAMEEHLYRTVDGGHPGYFLLWQNEPSIIVGRFQNTAQEVNRAFVEERGIRVVRRISGGGAVYHDLGNLNYTFIVPNDEGTPFDFARHAMPVVRALKKLGVTAEFNSRNDLAIDGQKFSGSAQHMDKRRLLHHGTLLFDSDLSVLGQALAVDEEKFTSKGFKSVRSRVTNILPHLPVKLSMAEFIAALRDSLSGTEQRPLSPDEIVAVGTLRDTKYATWEWNWGESPEYTERKVRRFPWGKVEALLNVKDGILAEARFFGDFFGVENREELETFLAGCPFRKEDLRERLSAVQLDRFFRGADLEEFLAFLFG</sequence>
<dbReference type="PANTHER" id="PTHR12561:SF3">
    <property type="entry name" value="LIPOYLTRANSFERASE 1, MITOCHONDRIAL"/>
    <property type="match status" value="1"/>
</dbReference>
<keyword evidence="6" id="KW-0067">ATP-binding</keyword>
<dbReference type="GO" id="GO:0017118">
    <property type="term" value="F:lipoyltransferase activity"/>
    <property type="evidence" value="ECO:0007669"/>
    <property type="project" value="TreeGrafter"/>
</dbReference>
<evidence type="ECO:0000256" key="3">
    <source>
        <dbReference type="ARBA" id="ARBA00012367"/>
    </source>
</evidence>
<dbReference type="InterPro" id="IPR019491">
    <property type="entry name" value="Lipoate_protein_ligase_C"/>
</dbReference>
<dbReference type="OrthoDB" id="9788148at2"/>
<keyword evidence="5" id="KW-0547">Nucleotide-binding</keyword>
<protein>
    <recommendedName>
        <fullName evidence="3">lipoate--protein ligase</fullName>
        <ecNumber evidence="3">6.3.1.20</ecNumber>
    </recommendedName>
</protein>
<keyword evidence="4 9" id="KW-0436">Ligase</keyword>
<dbReference type="Proteomes" id="UP000295066">
    <property type="component" value="Unassembled WGS sequence"/>
</dbReference>
<evidence type="ECO:0000256" key="2">
    <source>
        <dbReference type="ARBA" id="ARBA00005124"/>
    </source>
</evidence>
<dbReference type="Pfam" id="PF21948">
    <property type="entry name" value="LplA-B_cat"/>
    <property type="match status" value="1"/>
</dbReference>
<evidence type="ECO:0000256" key="1">
    <source>
        <dbReference type="ARBA" id="ARBA00005085"/>
    </source>
</evidence>
<comment type="caution">
    <text evidence="9">The sequence shown here is derived from an EMBL/GenBank/DDBJ whole genome shotgun (WGS) entry which is preliminary data.</text>
</comment>
<dbReference type="EC" id="6.3.1.20" evidence="3"/>
<name>A0A4R8MLJ7_9BACT</name>
<dbReference type="RefSeq" id="WP_133955249.1">
    <property type="nucleotide sequence ID" value="NZ_SORI01000001.1"/>
</dbReference>
<dbReference type="GO" id="GO:0009249">
    <property type="term" value="P:protein lipoylation"/>
    <property type="evidence" value="ECO:0007669"/>
    <property type="project" value="InterPro"/>
</dbReference>
<gene>
    <name evidence="9" type="ORF">C8D99_101102</name>
</gene>
<evidence type="ECO:0000313" key="9">
    <source>
        <dbReference type="EMBL" id="TDY64956.1"/>
    </source>
</evidence>
<dbReference type="Gene3D" id="3.30.390.50">
    <property type="entry name" value="CO dehydrogenase flavoprotein, C-terminal domain"/>
    <property type="match status" value="1"/>
</dbReference>
<dbReference type="Gene3D" id="3.30.930.10">
    <property type="entry name" value="Bira Bifunctional Protein, Domain 2"/>
    <property type="match status" value="1"/>
</dbReference>
<evidence type="ECO:0000256" key="4">
    <source>
        <dbReference type="ARBA" id="ARBA00022598"/>
    </source>
</evidence>